<name>A0A1J8PXT6_9AGAM</name>
<gene>
    <name evidence="2" type="ORF">AZE42_12318</name>
</gene>
<dbReference type="AlphaFoldDB" id="A0A1J8PXT6"/>
<evidence type="ECO:0000313" key="3">
    <source>
        <dbReference type="Proteomes" id="UP000183567"/>
    </source>
</evidence>
<accession>A0A1J8PXT6</accession>
<protein>
    <recommendedName>
        <fullName evidence="4">F-box domain-containing protein</fullName>
    </recommendedName>
</protein>
<proteinExistence type="predicted"/>
<evidence type="ECO:0008006" key="4">
    <source>
        <dbReference type="Google" id="ProtNLM"/>
    </source>
</evidence>
<keyword evidence="1" id="KW-0472">Membrane</keyword>
<dbReference type="Proteomes" id="UP000183567">
    <property type="component" value="Unassembled WGS sequence"/>
</dbReference>
<feature type="transmembrane region" description="Helical" evidence="1">
    <location>
        <begin position="231"/>
        <end position="251"/>
    </location>
</feature>
<keyword evidence="1" id="KW-1133">Transmembrane helix</keyword>
<evidence type="ECO:0000313" key="2">
    <source>
        <dbReference type="EMBL" id="OJA13629.1"/>
    </source>
</evidence>
<reference evidence="2 3" key="1">
    <citation type="submission" date="2016-03" db="EMBL/GenBank/DDBJ databases">
        <title>Comparative genomics of the ectomycorrhizal sister species Rhizopogon vinicolor and Rhizopogon vesiculosus (Basidiomycota: Boletales) reveals a divergence of the mating type B locus.</title>
        <authorList>
            <person name="Mujic A.B."/>
            <person name="Kuo A."/>
            <person name="Tritt A."/>
            <person name="Lipzen A."/>
            <person name="Chen C."/>
            <person name="Johnson J."/>
            <person name="Sharma A."/>
            <person name="Barry K."/>
            <person name="Grigoriev I.V."/>
            <person name="Spatafora J.W."/>
        </authorList>
    </citation>
    <scope>NUCLEOTIDE SEQUENCE [LARGE SCALE GENOMIC DNA]</scope>
    <source>
        <strain evidence="2 3">AM-OR11-056</strain>
    </source>
</reference>
<dbReference type="EMBL" id="LVVM01004088">
    <property type="protein sequence ID" value="OJA13629.1"/>
    <property type="molecule type" value="Genomic_DNA"/>
</dbReference>
<dbReference type="OrthoDB" id="3041043at2759"/>
<evidence type="ECO:0000256" key="1">
    <source>
        <dbReference type="SAM" id="Phobius"/>
    </source>
</evidence>
<keyword evidence="1" id="KW-0812">Transmembrane</keyword>
<keyword evidence="3" id="KW-1185">Reference proteome</keyword>
<organism evidence="2 3">
    <name type="scientific">Rhizopogon vesiculosus</name>
    <dbReference type="NCBI Taxonomy" id="180088"/>
    <lineage>
        <taxon>Eukaryota</taxon>
        <taxon>Fungi</taxon>
        <taxon>Dikarya</taxon>
        <taxon>Basidiomycota</taxon>
        <taxon>Agaricomycotina</taxon>
        <taxon>Agaricomycetes</taxon>
        <taxon>Agaricomycetidae</taxon>
        <taxon>Boletales</taxon>
        <taxon>Suillineae</taxon>
        <taxon>Rhizopogonaceae</taxon>
        <taxon>Rhizopogon</taxon>
    </lineage>
</organism>
<comment type="caution">
    <text evidence="2">The sequence shown here is derived from an EMBL/GenBank/DDBJ whole genome shotgun (WGS) entry which is preliminary data.</text>
</comment>
<sequence>MRSAQFSILFRLAVQKMREPIAPFPPGLAENVLSRAPIYDLILCDLSPHTLVRLSRTCRVAHMAVACFFRRAYNINQHLSHYFPDPLQFRSLQARTGLVISGSNALQFLDRTFYPTSDLDLYSHPGHVYEVLEWVESIGYEYHPSVHQDEDWHNLVSADWDGTTPRATELRGRDPDGRLDELLYPQIKDVFTFKRSVTIHGGTVELKVQIIETTCNPVDTILNFHLSLSRLPLFVCTCLTISVAACVMNIITFDAAYSFYPIATFEQRIALLISGSSSNRLDAVQKYVARGWRVYAAFRPVDIVHPSESPFIPNEMRWVGDHHCWSISLDTTGVNPRPTPSPSSERFSWDPSLHNGWTVKCPARYVTDIVAPTMHAHPVMSTVFRYNYLFSDEKLAKAVRDWTTLQGGLVHRTLTKRDWIWFDAEIPGFREAHRV</sequence>
<dbReference type="STRING" id="180088.A0A1J8PXT6"/>